<feature type="binding site" description="axial binding residue" evidence="12">
    <location>
        <position position="448"/>
    </location>
    <ligand>
        <name>heme</name>
        <dbReference type="ChEBI" id="CHEBI:30413"/>
    </ligand>
    <ligandPart>
        <name>Fe</name>
        <dbReference type="ChEBI" id="CHEBI:18248"/>
    </ligandPart>
</feature>
<dbReference type="InterPro" id="IPR002401">
    <property type="entry name" value="Cyt_P450_E_grp-I"/>
</dbReference>
<dbReference type="InterPro" id="IPR036396">
    <property type="entry name" value="Cyt_P450_sf"/>
</dbReference>
<comment type="subcellular location">
    <subcellularLocation>
        <location evidence="2">Membrane</location>
        <topology evidence="2">Single-pass membrane protein</topology>
    </subcellularLocation>
</comment>
<dbReference type="GO" id="GO:0004497">
    <property type="term" value="F:monooxygenase activity"/>
    <property type="evidence" value="ECO:0007669"/>
    <property type="project" value="UniProtKB-KW"/>
</dbReference>
<evidence type="ECO:0000256" key="12">
    <source>
        <dbReference type="PIRSR" id="PIRSR602401-1"/>
    </source>
</evidence>
<keyword evidence="4 12" id="KW-0349">Heme</keyword>
<sequence length="506" mass="57751">MILSFSFLQYLVLALPPLLLFFIILLKKNKSNNKKLPLPPGPRGLPIIGNLHQLDSLNFHFQLWNLSKIYGPIFSLRFGIKKAIIISTPKMAQKILNDHDLAVCTRAPTLSQKRISYNAMDMNFSPYNDYWREIRKIAAIHFFSAKKVSSFSHVRKSEVKQMIQKISSHISSSKVTNLSEIIMSVASCTISRIAFGRIYDEDGAENSIFHNLLVQGQAMFLTFFFSDYIPFMGWIDKLTGPLARLDKTINSFDAFFQQVLDEHLDPNRIKDQTQQDDIVDTLLQLRDQGSLSIDLTDEHIKASMMDLLIGSTDTSVAASVWLMTGLMKNPTAMKKVQDEIRNLCGNKDFIDEVDIQKLEYLKAVIKETLRFYPPAPLIPRETMKSIIIDGYEIPAKTIVYVNVWAIHRDPEAWKDPHEFNPDRFLNKDIEFKGRDFELIPFGAGRRVCPGMPQGIATLELITANLLNSFDWEAPLGMTREDIDEEGLQGLARHKKNHLCLVAKNRT</sequence>
<evidence type="ECO:0000256" key="4">
    <source>
        <dbReference type="ARBA" id="ARBA00022617"/>
    </source>
</evidence>
<dbReference type="Gene3D" id="1.10.630.10">
    <property type="entry name" value="Cytochrome P450"/>
    <property type="match status" value="1"/>
</dbReference>
<evidence type="ECO:0000256" key="7">
    <source>
        <dbReference type="ARBA" id="ARBA00022989"/>
    </source>
</evidence>
<evidence type="ECO:0000256" key="6">
    <source>
        <dbReference type="ARBA" id="ARBA00022723"/>
    </source>
</evidence>
<feature type="transmembrane region" description="Helical" evidence="14">
    <location>
        <begin position="6"/>
        <end position="26"/>
    </location>
</feature>
<dbReference type="InterPro" id="IPR001128">
    <property type="entry name" value="Cyt_P450"/>
</dbReference>
<dbReference type="PANTHER" id="PTHR47955:SF22">
    <property type="entry name" value="CYTOCHROME P450 83B1-LIKE"/>
    <property type="match status" value="1"/>
</dbReference>
<keyword evidence="11 14" id="KW-0472">Membrane</keyword>
<evidence type="ECO:0000256" key="14">
    <source>
        <dbReference type="SAM" id="Phobius"/>
    </source>
</evidence>
<dbReference type="PANTHER" id="PTHR47955">
    <property type="entry name" value="CYTOCHROME P450 FAMILY 71 PROTEIN"/>
    <property type="match status" value="1"/>
</dbReference>
<evidence type="ECO:0000256" key="1">
    <source>
        <dbReference type="ARBA" id="ARBA00001971"/>
    </source>
</evidence>
<proteinExistence type="evidence at transcript level"/>
<dbReference type="Pfam" id="PF00067">
    <property type="entry name" value="p450"/>
    <property type="match status" value="1"/>
</dbReference>
<dbReference type="GO" id="GO:0020037">
    <property type="term" value="F:heme binding"/>
    <property type="evidence" value="ECO:0007669"/>
    <property type="project" value="InterPro"/>
</dbReference>
<dbReference type="GO" id="GO:0005506">
    <property type="term" value="F:iron ion binding"/>
    <property type="evidence" value="ECO:0007669"/>
    <property type="project" value="InterPro"/>
</dbReference>
<evidence type="ECO:0000313" key="15">
    <source>
        <dbReference type="EMBL" id="AFK39905.1"/>
    </source>
</evidence>
<evidence type="ECO:0000256" key="5">
    <source>
        <dbReference type="ARBA" id="ARBA00022692"/>
    </source>
</evidence>
<evidence type="ECO:0000256" key="9">
    <source>
        <dbReference type="ARBA" id="ARBA00023004"/>
    </source>
</evidence>
<evidence type="ECO:0000256" key="8">
    <source>
        <dbReference type="ARBA" id="ARBA00023002"/>
    </source>
</evidence>
<evidence type="ECO:0008006" key="16">
    <source>
        <dbReference type="Google" id="ProtNLM"/>
    </source>
</evidence>
<evidence type="ECO:0000256" key="2">
    <source>
        <dbReference type="ARBA" id="ARBA00004167"/>
    </source>
</evidence>
<dbReference type="AlphaFoldDB" id="I3SI13"/>
<evidence type="ECO:0000256" key="10">
    <source>
        <dbReference type="ARBA" id="ARBA00023033"/>
    </source>
</evidence>
<dbReference type="CDD" id="cd11072">
    <property type="entry name" value="CYP71-like"/>
    <property type="match status" value="1"/>
</dbReference>
<evidence type="ECO:0000256" key="3">
    <source>
        <dbReference type="ARBA" id="ARBA00010617"/>
    </source>
</evidence>
<dbReference type="SUPFAM" id="SSF48264">
    <property type="entry name" value="Cytochrome P450"/>
    <property type="match status" value="1"/>
</dbReference>
<dbReference type="GO" id="GO:0016020">
    <property type="term" value="C:membrane"/>
    <property type="evidence" value="ECO:0007669"/>
    <property type="project" value="UniProtKB-SubCell"/>
</dbReference>
<keyword evidence="10 13" id="KW-0503">Monooxygenase</keyword>
<dbReference type="PROSITE" id="PS00086">
    <property type="entry name" value="CYTOCHROME_P450"/>
    <property type="match status" value="1"/>
</dbReference>
<evidence type="ECO:0000256" key="13">
    <source>
        <dbReference type="RuleBase" id="RU000461"/>
    </source>
</evidence>
<accession>I3SI13</accession>
<name>I3SI13_LOTJA</name>
<dbReference type="GO" id="GO:0016705">
    <property type="term" value="F:oxidoreductase activity, acting on paired donors, with incorporation or reduction of molecular oxygen"/>
    <property type="evidence" value="ECO:0007669"/>
    <property type="project" value="InterPro"/>
</dbReference>
<organism evidence="15">
    <name type="scientific">Lotus japonicus</name>
    <name type="common">Lotus corniculatus var. japonicus</name>
    <dbReference type="NCBI Taxonomy" id="34305"/>
    <lineage>
        <taxon>Eukaryota</taxon>
        <taxon>Viridiplantae</taxon>
        <taxon>Streptophyta</taxon>
        <taxon>Embryophyta</taxon>
        <taxon>Tracheophyta</taxon>
        <taxon>Spermatophyta</taxon>
        <taxon>Magnoliopsida</taxon>
        <taxon>eudicotyledons</taxon>
        <taxon>Gunneridae</taxon>
        <taxon>Pentapetalae</taxon>
        <taxon>rosids</taxon>
        <taxon>fabids</taxon>
        <taxon>Fabales</taxon>
        <taxon>Fabaceae</taxon>
        <taxon>Papilionoideae</taxon>
        <taxon>50 kb inversion clade</taxon>
        <taxon>NPAAA clade</taxon>
        <taxon>Hologalegina</taxon>
        <taxon>robinioid clade</taxon>
        <taxon>Loteae</taxon>
        <taxon>Lotus</taxon>
    </lineage>
</organism>
<protein>
    <recommendedName>
        <fullName evidence="16">Cytochrome P450</fullName>
    </recommendedName>
</protein>
<comment type="similarity">
    <text evidence="3 13">Belongs to the cytochrome P450 family.</text>
</comment>
<dbReference type="FunFam" id="1.10.630.10:FF:000011">
    <property type="entry name" value="Cytochrome P450 83B1"/>
    <property type="match status" value="1"/>
</dbReference>
<keyword evidence="6 12" id="KW-0479">Metal-binding</keyword>
<evidence type="ECO:0000256" key="11">
    <source>
        <dbReference type="ARBA" id="ARBA00023136"/>
    </source>
</evidence>
<keyword evidence="9 12" id="KW-0408">Iron</keyword>
<keyword evidence="8 13" id="KW-0560">Oxidoreductase</keyword>
<dbReference type="PRINTS" id="PR00385">
    <property type="entry name" value="P450"/>
</dbReference>
<dbReference type="PRINTS" id="PR00463">
    <property type="entry name" value="EP450I"/>
</dbReference>
<comment type="cofactor">
    <cofactor evidence="1 12">
        <name>heme</name>
        <dbReference type="ChEBI" id="CHEBI:30413"/>
    </cofactor>
</comment>
<dbReference type="InterPro" id="IPR017972">
    <property type="entry name" value="Cyt_P450_CS"/>
</dbReference>
<reference evidence="15" key="1">
    <citation type="submission" date="2012-05" db="EMBL/GenBank/DDBJ databases">
        <authorList>
            <person name="Krishnakumar V."/>
            <person name="Cheung F."/>
            <person name="Xiao Y."/>
            <person name="Chan A."/>
            <person name="Moskal W.A."/>
            <person name="Town C.D."/>
        </authorList>
    </citation>
    <scope>NUCLEOTIDE SEQUENCE</scope>
</reference>
<keyword evidence="5 14" id="KW-0812">Transmembrane</keyword>
<keyword evidence="7 14" id="KW-1133">Transmembrane helix</keyword>
<dbReference type="EMBL" id="BT140110">
    <property type="protein sequence ID" value="AFK39905.1"/>
    <property type="molecule type" value="mRNA"/>
</dbReference>